<keyword evidence="10" id="KW-1185">Reference proteome</keyword>
<dbReference type="PANTHER" id="PTHR23301">
    <property type="entry name" value="CHITIN BINDING PERITROPHIN-A"/>
    <property type="match status" value="1"/>
</dbReference>
<protein>
    <recommendedName>
        <fullName evidence="8">Chitin-binding type-2 domain-containing protein</fullName>
    </recommendedName>
</protein>
<keyword evidence="2 7" id="KW-0732">Signal</keyword>
<evidence type="ECO:0000256" key="3">
    <source>
        <dbReference type="ARBA" id="ARBA00022737"/>
    </source>
</evidence>
<dbReference type="SMART" id="SM00494">
    <property type="entry name" value="ChtBD2"/>
    <property type="match status" value="1"/>
</dbReference>
<dbReference type="EMBL" id="OU892277">
    <property type="protein sequence ID" value="CAG9759685.1"/>
    <property type="molecule type" value="Genomic_DNA"/>
</dbReference>
<dbReference type="InterPro" id="IPR036508">
    <property type="entry name" value="Chitin-bd_dom_sf"/>
</dbReference>
<evidence type="ECO:0000256" key="4">
    <source>
        <dbReference type="ARBA" id="ARBA00023157"/>
    </source>
</evidence>
<keyword evidence="4" id="KW-1015">Disulfide bond</keyword>
<accession>A0A9N9M8S4</accession>
<evidence type="ECO:0000256" key="7">
    <source>
        <dbReference type="SAM" id="SignalP"/>
    </source>
</evidence>
<dbReference type="OrthoDB" id="6020543at2759"/>
<evidence type="ECO:0000256" key="1">
    <source>
        <dbReference type="ARBA" id="ARBA00022669"/>
    </source>
</evidence>
<dbReference type="PANTHER" id="PTHR23301:SF0">
    <property type="entry name" value="CHITIN-BINDING TYPE-2 DOMAIN-CONTAINING PROTEIN-RELATED"/>
    <property type="match status" value="1"/>
</dbReference>
<gene>
    <name evidence="9" type="ORF">CEUTPL_LOCUS428</name>
</gene>
<dbReference type="GO" id="GO:0008061">
    <property type="term" value="F:chitin binding"/>
    <property type="evidence" value="ECO:0007669"/>
    <property type="project" value="UniProtKB-KW"/>
</dbReference>
<proteinExistence type="predicted"/>
<dbReference type="PROSITE" id="PS50940">
    <property type="entry name" value="CHIT_BIND_II"/>
    <property type="match status" value="1"/>
</dbReference>
<feature type="region of interest" description="Disordered" evidence="6">
    <location>
        <begin position="87"/>
        <end position="148"/>
    </location>
</feature>
<dbReference type="SUPFAM" id="SSF57625">
    <property type="entry name" value="Invertebrate chitin-binding proteins"/>
    <property type="match status" value="1"/>
</dbReference>
<dbReference type="AlphaFoldDB" id="A0A9N9M8S4"/>
<dbReference type="GO" id="GO:0005576">
    <property type="term" value="C:extracellular region"/>
    <property type="evidence" value="ECO:0007669"/>
    <property type="project" value="InterPro"/>
</dbReference>
<feature type="signal peptide" evidence="7">
    <location>
        <begin position="1"/>
        <end position="20"/>
    </location>
</feature>
<feature type="domain" description="Chitin-binding type-2" evidence="8">
    <location>
        <begin position="23"/>
        <end position="80"/>
    </location>
</feature>
<reference evidence="9" key="1">
    <citation type="submission" date="2022-01" db="EMBL/GenBank/DDBJ databases">
        <authorList>
            <person name="King R."/>
        </authorList>
    </citation>
    <scope>NUCLEOTIDE SEQUENCE</scope>
</reference>
<feature type="chain" id="PRO_5040458390" description="Chitin-binding type-2 domain-containing protein" evidence="7">
    <location>
        <begin position="21"/>
        <end position="165"/>
    </location>
</feature>
<organism evidence="9 10">
    <name type="scientific">Ceutorhynchus assimilis</name>
    <name type="common">cabbage seed weevil</name>
    <dbReference type="NCBI Taxonomy" id="467358"/>
    <lineage>
        <taxon>Eukaryota</taxon>
        <taxon>Metazoa</taxon>
        <taxon>Ecdysozoa</taxon>
        <taxon>Arthropoda</taxon>
        <taxon>Hexapoda</taxon>
        <taxon>Insecta</taxon>
        <taxon>Pterygota</taxon>
        <taxon>Neoptera</taxon>
        <taxon>Endopterygota</taxon>
        <taxon>Coleoptera</taxon>
        <taxon>Polyphaga</taxon>
        <taxon>Cucujiformia</taxon>
        <taxon>Curculionidae</taxon>
        <taxon>Ceutorhynchinae</taxon>
        <taxon>Ceutorhynchus</taxon>
    </lineage>
</organism>
<evidence type="ECO:0000256" key="6">
    <source>
        <dbReference type="SAM" id="MobiDB-lite"/>
    </source>
</evidence>
<sequence length="165" mass="17800">MKYSIVFVVLVGTFAGFAKTSPAPPCPVDIAVEAYFSDSDCSKFWQCAAGIPYQLSCATGLNFNPTLNVCDWPDSAGCTGRGWSNTTTTTTEATTTSTSITTARPSTTPTTTTTTSTTPATRTTTTTRTTSTTTTTTTPRPTMTTTTRKPCIPNPWWPWWCMNPY</sequence>
<dbReference type="InterPro" id="IPR051940">
    <property type="entry name" value="Chitin_bind-dev_reg"/>
</dbReference>
<dbReference type="Pfam" id="PF01607">
    <property type="entry name" value="CBM_14"/>
    <property type="match status" value="1"/>
</dbReference>
<name>A0A9N9M8S4_9CUCU</name>
<evidence type="ECO:0000313" key="10">
    <source>
        <dbReference type="Proteomes" id="UP001152799"/>
    </source>
</evidence>
<keyword evidence="5" id="KW-0325">Glycoprotein</keyword>
<evidence type="ECO:0000256" key="2">
    <source>
        <dbReference type="ARBA" id="ARBA00022729"/>
    </source>
</evidence>
<dbReference type="Gene3D" id="2.170.140.10">
    <property type="entry name" value="Chitin binding domain"/>
    <property type="match status" value="1"/>
</dbReference>
<evidence type="ECO:0000256" key="5">
    <source>
        <dbReference type="ARBA" id="ARBA00023180"/>
    </source>
</evidence>
<keyword evidence="1" id="KW-0147">Chitin-binding</keyword>
<evidence type="ECO:0000313" key="9">
    <source>
        <dbReference type="EMBL" id="CAG9759685.1"/>
    </source>
</evidence>
<dbReference type="Proteomes" id="UP001152799">
    <property type="component" value="Chromosome 1"/>
</dbReference>
<keyword evidence="3" id="KW-0677">Repeat</keyword>
<dbReference type="InterPro" id="IPR002557">
    <property type="entry name" value="Chitin-bd_dom"/>
</dbReference>
<evidence type="ECO:0000259" key="8">
    <source>
        <dbReference type="PROSITE" id="PS50940"/>
    </source>
</evidence>